<evidence type="ECO:0000313" key="3">
    <source>
        <dbReference type="EnsemblPlants" id="OMERI07G12000.1"/>
    </source>
</evidence>
<dbReference type="Pfam" id="PF03478">
    <property type="entry name" value="Beta-prop_KIB1-4"/>
    <property type="match status" value="1"/>
</dbReference>
<dbReference type="AlphaFoldDB" id="A0A0E0EBM0"/>
<accession>A0A0E0EBM0</accession>
<sequence length="166" mass="19013">MIDAFRWSDDEEDDDGDAQEDDGDASSTNDDGEYSEDGEDHDVVLNQEGGDNDGDSEIEPVRDDDDIDDNGQQWHPTWEHRKFEEFYEKEYAIVGTWHLLESCDWLHMVRREWILPFFLQTDHTRKLDVFEAEMDAGAWVPVTGGLGGQAIFISELFSMSVAACTR</sequence>
<feature type="compositionally biased region" description="Acidic residues" evidence="1">
    <location>
        <begin position="9"/>
        <end position="40"/>
    </location>
</feature>
<dbReference type="Proteomes" id="UP000008021">
    <property type="component" value="Chromosome 7"/>
</dbReference>
<dbReference type="HOGENOM" id="CLU_1605316_0_0_1"/>
<organism evidence="3">
    <name type="scientific">Oryza meridionalis</name>
    <dbReference type="NCBI Taxonomy" id="40149"/>
    <lineage>
        <taxon>Eukaryota</taxon>
        <taxon>Viridiplantae</taxon>
        <taxon>Streptophyta</taxon>
        <taxon>Embryophyta</taxon>
        <taxon>Tracheophyta</taxon>
        <taxon>Spermatophyta</taxon>
        <taxon>Magnoliopsida</taxon>
        <taxon>Liliopsida</taxon>
        <taxon>Poales</taxon>
        <taxon>Poaceae</taxon>
        <taxon>BOP clade</taxon>
        <taxon>Oryzoideae</taxon>
        <taxon>Oryzeae</taxon>
        <taxon>Oryzinae</taxon>
        <taxon>Oryza</taxon>
    </lineage>
</organism>
<name>A0A0E0EBM0_9ORYZ</name>
<dbReference type="eggNOG" id="ENOG502SBMB">
    <property type="taxonomic scope" value="Eukaryota"/>
</dbReference>
<dbReference type="Gramene" id="OMERI07G12000.1">
    <property type="protein sequence ID" value="OMERI07G12000.1"/>
    <property type="gene ID" value="OMERI07G12000"/>
</dbReference>
<evidence type="ECO:0000259" key="2">
    <source>
        <dbReference type="Pfam" id="PF03478"/>
    </source>
</evidence>
<protein>
    <recommendedName>
        <fullName evidence="2">KIB1-4 beta-propeller domain-containing protein</fullName>
    </recommendedName>
</protein>
<feature type="compositionally biased region" description="Acidic residues" evidence="1">
    <location>
        <begin position="50"/>
        <end position="69"/>
    </location>
</feature>
<feature type="region of interest" description="Disordered" evidence="1">
    <location>
        <begin position="1"/>
        <end position="75"/>
    </location>
</feature>
<reference evidence="3" key="1">
    <citation type="submission" date="2015-04" db="UniProtKB">
        <authorList>
            <consortium name="EnsemblPlants"/>
        </authorList>
    </citation>
    <scope>IDENTIFICATION</scope>
</reference>
<evidence type="ECO:0000256" key="1">
    <source>
        <dbReference type="SAM" id="MobiDB-lite"/>
    </source>
</evidence>
<keyword evidence="4" id="KW-1185">Reference proteome</keyword>
<dbReference type="InterPro" id="IPR005174">
    <property type="entry name" value="KIB1-4_b-propeller"/>
</dbReference>
<dbReference type="EnsemblPlants" id="OMERI07G12000.1">
    <property type="protein sequence ID" value="OMERI07G12000.1"/>
    <property type="gene ID" value="OMERI07G12000"/>
</dbReference>
<feature type="domain" description="KIB1-4 beta-propeller" evidence="2">
    <location>
        <begin position="92"/>
        <end position="164"/>
    </location>
</feature>
<proteinExistence type="predicted"/>
<reference evidence="3" key="2">
    <citation type="submission" date="2018-05" db="EMBL/GenBank/DDBJ databases">
        <title>OmerRS3 (Oryza meridionalis Reference Sequence Version 3).</title>
        <authorList>
            <person name="Zhang J."/>
            <person name="Kudrna D."/>
            <person name="Lee S."/>
            <person name="Talag J."/>
            <person name="Welchert J."/>
            <person name="Wing R.A."/>
        </authorList>
    </citation>
    <scope>NUCLEOTIDE SEQUENCE [LARGE SCALE GENOMIC DNA]</scope>
    <source>
        <strain evidence="3">cv. OR44</strain>
    </source>
</reference>
<evidence type="ECO:0000313" key="4">
    <source>
        <dbReference type="Proteomes" id="UP000008021"/>
    </source>
</evidence>